<comment type="caution">
    <text evidence="3">The sequence shown here is derived from an EMBL/GenBank/DDBJ whole genome shotgun (WGS) entry which is preliminary data.</text>
</comment>
<gene>
    <name evidence="3" type="ORF">CFP56_033537</name>
</gene>
<keyword evidence="2" id="KW-0472">Membrane</keyword>
<protein>
    <recommendedName>
        <fullName evidence="5">Ribosomal protein L34Ae</fullName>
    </recommendedName>
</protein>
<evidence type="ECO:0000256" key="2">
    <source>
        <dbReference type="SAM" id="Phobius"/>
    </source>
</evidence>
<feature type="compositionally biased region" description="Polar residues" evidence="1">
    <location>
        <begin position="100"/>
        <end position="109"/>
    </location>
</feature>
<name>A0AAW0JF69_QUESU</name>
<feature type="compositionally biased region" description="Basic and acidic residues" evidence="1">
    <location>
        <begin position="371"/>
        <end position="417"/>
    </location>
</feature>
<dbReference type="PANTHER" id="PTHR46741:SF2">
    <property type="entry name" value="RIBOSOMAL PROTEIN L34AE"/>
    <property type="match status" value="1"/>
</dbReference>
<dbReference type="Pfam" id="PF07891">
    <property type="entry name" value="DUF1666"/>
    <property type="match status" value="1"/>
</dbReference>
<dbReference type="PANTHER" id="PTHR46741">
    <property type="entry name" value="OS09G0413600 PROTEIN"/>
    <property type="match status" value="1"/>
</dbReference>
<organism evidence="3 4">
    <name type="scientific">Quercus suber</name>
    <name type="common">Cork oak</name>
    <dbReference type="NCBI Taxonomy" id="58331"/>
    <lineage>
        <taxon>Eukaryota</taxon>
        <taxon>Viridiplantae</taxon>
        <taxon>Streptophyta</taxon>
        <taxon>Embryophyta</taxon>
        <taxon>Tracheophyta</taxon>
        <taxon>Spermatophyta</taxon>
        <taxon>Magnoliopsida</taxon>
        <taxon>eudicotyledons</taxon>
        <taxon>Gunneridae</taxon>
        <taxon>Pentapetalae</taxon>
        <taxon>rosids</taxon>
        <taxon>fabids</taxon>
        <taxon>Fagales</taxon>
        <taxon>Fagaceae</taxon>
        <taxon>Quercus</taxon>
    </lineage>
</organism>
<sequence>MAILNNFLPKTHFNLLNMGSTKGVFYLKMVLFAGFFLASVSRLWLTLFGFVNRVFLRYNKNENLFQEKNKICSNPMEVAYIENFKQGDTEYVGFGRGKSDCSSIGSQENNETDSNHTEPEAEFKVEYSEIFGRMEGRHDEFDEIESETPKFEFKFRFPTYEEISRSNKGNGRDSFSLDNTSPSTSTSKYEFLSGKSFSHFLEETEASSFTVKEFYAISDDALIGNNATHGRSFLSEGDSHSIQQNSVEEAVHDEVCENSEESERLEATTSSKDAHYEKEQMGESENDSSVEENVSGKHDFLSENDFVASDFDLDSIVSSSVMDQLVDLRSDGFLSEKDFEGTSDGGNVEDLDLNSGYEPEDFDGEDSDILEELRKLEESDMKNSDTLNSEKRGEDVSHDTGNSKDEEFVGKDEKSVDGKPNSKNSLEWDAEDSNGLETLWEHQDLIEQLKMELKKVRATGLPTILEESECPKIIEDLKPWKIDEKFQYGGRMSELHKFYKSYRERMRKFDILNYQKMYAIGFLESKDPLQSFSSRKSSAPAIKSILSQSFWLSKHKKSELDPMTKFITELHSDLEVVYVGQLCLSWEILHWQYEKALELWESDPYGLLPYNEVAGEFQQFQVLLQRFIENEPFQGPRVENYVKNRCVNRNFLQVPVIRAKLNQYKLAGDKGKEKKGRDDGAITIDKLIENLEGSMRTIWKFIHADKDACTTILTCRKEAHVELQNPSDSVLLMELRTDVQKKEKKLKDIFRSGNCILKRLQKHQEDGIDHHYFFSQVDMKLVSRVLNMSRITTDQLVWCHSKLSQVSFVNRKMHVEPSFLLFPC</sequence>
<keyword evidence="2" id="KW-1133">Transmembrane helix</keyword>
<reference evidence="3 4" key="1">
    <citation type="journal article" date="2018" name="Sci. Data">
        <title>The draft genome sequence of cork oak.</title>
        <authorList>
            <person name="Ramos A.M."/>
            <person name="Usie A."/>
            <person name="Barbosa P."/>
            <person name="Barros P.M."/>
            <person name="Capote T."/>
            <person name="Chaves I."/>
            <person name="Simoes F."/>
            <person name="Abreu I."/>
            <person name="Carrasquinho I."/>
            <person name="Faro C."/>
            <person name="Guimaraes J.B."/>
            <person name="Mendonca D."/>
            <person name="Nobrega F."/>
            <person name="Rodrigues L."/>
            <person name="Saibo N.J.M."/>
            <person name="Varela M.C."/>
            <person name="Egas C."/>
            <person name="Matos J."/>
            <person name="Miguel C.M."/>
            <person name="Oliveira M.M."/>
            <person name="Ricardo C.P."/>
            <person name="Goncalves S."/>
        </authorList>
    </citation>
    <scope>NUCLEOTIDE SEQUENCE [LARGE SCALE GENOMIC DNA]</scope>
    <source>
        <strain evidence="4">cv. HL8</strain>
    </source>
</reference>
<evidence type="ECO:0000313" key="3">
    <source>
        <dbReference type="EMBL" id="KAK7825322.1"/>
    </source>
</evidence>
<feature type="transmembrane region" description="Helical" evidence="2">
    <location>
        <begin position="25"/>
        <end position="51"/>
    </location>
</feature>
<dbReference type="EMBL" id="PKMF04000579">
    <property type="protein sequence ID" value="KAK7825322.1"/>
    <property type="molecule type" value="Genomic_DNA"/>
</dbReference>
<feature type="region of interest" description="Disordered" evidence="1">
    <location>
        <begin position="234"/>
        <end position="294"/>
    </location>
</feature>
<evidence type="ECO:0008006" key="5">
    <source>
        <dbReference type="Google" id="ProtNLM"/>
    </source>
</evidence>
<accession>A0AAW0JF69</accession>
<feature type="region of interest" description="Disordered" evidence="1">
    <location>
        <begin position="335"/>
        <end position="430"/>
    </location>
</feature>
<dbReference type="InterPro" id="IPR012870">
    <property type="entry name" value="DUF1666"/>
</dbReference>
<proteinExistence type="predicted"/>
<keyword evidence="4" id="KW-1185">Reference proteome</keyword>
<feature type="compositionally biased region" description="Acidic residues" evidence="1">
    <location>
        <begin position="347"/>
        <end position="370"/>
    </location>
</feature>
<feature type="compositionally biased region" description="Basic and acidic residues" evidence="1">
    <location>
        <begin position="249"/>
        <end position="281"/>
    </location>
</feature>
<evidence type="ECO:0000313" key="4">
    <source>
        <dbReference type="Proteomes" id="UP000237347"/>
    </source>
</evidence>
<feature type="region of interest" description="Disordered" evidence="1">
    <location>
        <begin position="100"/>
        <end position="120"/>
    </location>
</feature>
<feature type="region of interest" description="Disordered" evidence="1">
    <location>
        <begin position="164"/>
        <end position="186"/>
    </location>
</feature>
<keyword evidence="2" id="KW-0812">Transmembrane</keyword>
<dbReference type="Proteomes" id="UP000237347">
    <property type="component" value="Unassembled WGS sequence"/>
</dbReference>
<feature type="compositionally biased region" description="Polar residues" evidence="1">
    <location>
        <begin position="176"/>
        <end position="186"/>
    </location>
</feature>
<evidence type="ECO:0000256" key="1">
    <source>
        <dbReference type="SAM" id="MobiDB-lite"/>
    </source>
</evidence>
<dbReference type="AlphaFoldDB" id="A0AAW0JF69"/>